<feature type="compositionally biased region" description="Basic and acidic residues" evidence="1">
    <location>
        <begin position="18"/>
        <end position="29"/>
    </location>
</feature>
<gene>
    <name evidence="2" type="ORF">HSV-1_85</name>
</gene>
<name>A0A8E4LH45_HHV1</name>
<reference evidence="2" key="1">
    <citation type="submission" date="2020-08" db="EMBL/GenBank/DDBJ databases">
        <title>SARS-CoV-2 and Herpes Simplex Virus type 1 co-infection: a case report.</title>
        <authorList>
            <person name="Herlinger A.L."/>
            <person name="Monteiro F.L."/>
            <person name="D'Arc M."/>
            <person name="Westgarth H."/>
            <person name="Moreira F.R.R."/>
            <person name="Galliez R.M."/>
            <person name="Mariani D."/>
            <person name="Costa L.J."/>
            <person name="Almeida L."/>
            <person name="Workgroup C.U.F.R.J."/>
            <person name="Melo A.S.O."/>
            <person name="Aguiar R.S."/>
            <person name="Santos A.F.A."/>
            <person name="Castineiras T.M.P.P."/>
            <person name="Vasconcelos A.T.R."/>
            <person name="Filho E.C.J."/>
            <person name="Ferreira O.C."/>
            <person name="Tanuri A."/>
            <person name="Higa L.M."/>
        </authorList>
    </citation>
    <scope>NUCLEOTIDE SEQUENCE</scope>
    <source>
        <strain evidence="2">6439cm</strain>
    </source>
</reference>
<organism evidence="2">
    <name type="scientific">Human herpesvirus 1</name>
    <name type="common">HHV-1</name>
    <name type="synonym">Human herpes simplex virus 1</name>
    <dbReference type="NCBI Taxonomy" id="10298"/>
    <lineage>
        <taxon>Viruses</taxon>
        <taxon>Duplodnaviria</taxon>
        <taxon>Heunggongvirae</taxon>
        <taxon>Peploviricota</taxon>
        <taxon>Herviviricetes</taxon>
        <taxon>Herpesvirales</taxon>
        <taxon>Orthoherpesviridae</taxon>
        <taxon>Alphaherpesvirinae</taxon>
        <taxon>Simplexvirus</taxon>
        <taxon>Simplexvirus humanalpha1</taxon>
    </lineage>
</organism>
<organismHost>
    <name type="scientific">Homo sapiens</name>
    <name type="common">Human</name>
    <dbReference type="NCBI Taxonomy" id="9606"/>
</organismHost>
<sequence length="103" mass="10808">MPTPLPTLPPPDLQPPDTHGHLMRGERSGHGPPRSRAQIASEHPPQIPAPVVTHANALPDGHRRRVGARWGGWASDAPRGPHDTHPNASPVGIGPRPLAGGTT</sequence>
<feature type="compositionally biased region" description="Pro residues" evidence="1">
    <location>
        <begin position="1"/>
        <end position="14"/>
    </location>
</feature>
<proteinExistence type="predicted"/>
<evidence type="ECO:0000256" key="1">
    <source>
        <dbReference type="SAM" id="MobiDB-lite"/>
    </source>
</evidence>
<feature type="region of interest" description="Disordered" evidence="1">
    <location>
        <begin position="1"/>
        <end position="103"/>
    </location>
</feature>
<evidence type="ECO:0000313" key="2">
    <source>
        <dbReference type="EMBL" id="QOJ43331.1"/>
    </source>
</evidence>
<dbReference type="EMBL" id="MT876428">
    <property type="protein sequence ID" value="QOJ43331.1"/>
    <property type="molecule type" value="Genomic_DNA"/>
</dbReference>
<protein>
    <submittedName>
        <fullName evidence="2">Uncharacterized protein</fullName>
    </submittedName>
</protein>
<accession>A0A8E4LH45</accession>